<dbReference type="PROSITE" id="PS50850">
    <property type="entry name" value="MFS"/>
    <property type="match status" value="1"/>
</dbReference>
<evidence type="ECO:0000256" key="7">
    <source>
        <dbReference type="SAM" id="MobiDB-lite"/>
    </source>
</evidence>
<feature type="domain" description="Major facilitator superfamily (MFS) profile" evidence="9">
    <location>
        <begin position="116"/>
        <end position="582"/>
    </location>
</feature>
<dbReference type="InterPro" id="IPR020846">
    <property type="entry name" value="MFS_dom"/>
</dbReference>
<dbReference type="Proteomes" id="UP000242877">
    <property type="component" value="Unassembled WGS sequence"/>
</dbReference>
<gene>
    <name evidence="10" type="ORF">AAP_04894</name>
</gene>
<evidence type="ECO:0000256" key="6">
    <source>
        <dbReference type="ARBA" id="ARBA00023136"/>
    </source>
</evidence>
<dbReference type="PANTHER" id="PTHR23511:SF5">
    <property type="entry name" value="MAJOR FACILITATOR-TYPE TRANSPORTER HXNZ-RELATED"/>
    <property type="match status" value="1"/>
</dbReference>
<dbReference type="Gene3D" id="1.20.1250.20">
    <property type="entry name" value="MFS general substrate transporter like domains"/>
    <property type="match status" value="1"/>
</dbReference>
<evidence type="ECO:0000256" key="4">
    <source>
        <dbReference type="ARBA" id="ARBA00022692"/>
    </source>
</evidence>
<keyword evidence="6 8" id="KW-0472">Membrane</keyword>
<keyword evidence="5 8" id="KW-1133">Transmembrane helix</keyword>
<dbReference type="OrthoDB" id="4139357at2759"/>
<dbReference type="PANTHER" id="PTHR23511">
    <property type="entry name" value="SYNAPTIC VESICLE GLYCOPROTEIN 2"/>
    <property type="match status" value="1"/>
</dbReference>
<dbReference type="SUPFAM" id="SSF103473">
    <property type="entry name" value="MFS general substrate transporter"/>
    <property type="match status" value="1"/>
</dbReference>
<feature type="compositionally biased region" description="Basic and acidic residues" evidence="7">
    <location>
        <begin position="39"/>
        <end position="53"/>
    </location>
</feature>
<sequence length="587" mass="63852">MHIYLPWKKFKEGDFPDVVIPLADGHVHRSSSPHSSTEQAEKTGLKEDGDTEKGVVAPPSVSSEPGAYSAYTLDALRQEIEFEVEQDGHDTVYDRKAKLVNKAMTDIGMGRYQWELFILCGFGWCADNVWLQGVALTLPQLSLEFGVDSDWVRFTTCSLFTGLCVGAAFWGIAADIVGRRFAFNFTLFLCAAFSLASAGGPNWVGTCCLFACLGLGVGGNLPVDGALFLEYLPMASNNLVTMLSAWWGVGNLIASVVAWGFIPKYTCAEGTKPCSQVPDGVPCCRKRDNMGWRYMVLTLGALTAIMFLCRFLLFHLFESPKYLLSKNRQTEAVATVHAIAHKNGVKTWLTSDILDEIGGVDEAVEQNKGGSTMEILKRNLRKFSTQQFAPLFSSKKLGLTTVLLWFCWATIGMGYPLFNSFLPQYIQNAGNGEPQSTNTVYRNYTITAACGVPGSILACFLVDVPKIGRRGAMALATAITGVLLFCFTASTDPDVQLVCSSLEAFFQNIMYGVLYAYTPEVFPAPYRGTATGVCSCLNRMMGLFAPIVAIYGSDNASAPIYASGGLMLAAFLAMCALPIETQGRQAM</sequence>
<dbReference type="InterPro" id="IPR036259">
    <property type="entry name" value="MFS_trans_sf"/>
</dbReference>
<feature type="transmembrane region" description="Helical" evidence="8">
    <location>
        <begin position="239"/>
        <end position="262"/>
    </location>
</feature>
<evidence type="ECO:0000256" key="3">
    <source>
        <dbReference type="ARBA" id="ARBA00022448"/>
    </source>
</evidence>
<keyword evidence="4 8" id="KW-0812">Transmembrane</keyword>
<dbReference type="GO" id="GO:0022857">
    <property type="term" value="F:transmembrane transporter activity"/>
    <property type="evidence" value="ECO:0007669"/>
    <property type="project" value="InterPro"/>
</dbReference>
<reference evidence="10 11" key="1">
    <citation type="journal article" date="2016" name="Genome Biol. Evol.">
        <title>Divergent and convergent evolution of fungal pathogenicity.</title>
        <authorList>
            <person name="Shang Y."/>
            <person name="Xiao G."/>
            <person name="Zheng P."/>
            <person name="Cen K."/>
            <person name="Zhan S."/>
            <person name="Wang C."/>
        </authorList>
    </citation>
    <scope>NUCLEOTIDE SEQUENCE [LARGE SCALE GENOMIC DNA]</scope>
    <source>
        <strain evidence="10 11">ARSEF 7405</strain>
    </source>
</reference>
<protein>
    <submittedName>
        <fullName evidence="10">Major facilitator superfamily domain, general substrate transporter</fullName>
    </submittedName>
</protein>
<feature type="transmembrane region" description="Helical" evidence="8">
    <location>
        <begin position="397"/>
        <end position="418"/>
    </location>
</feature>
<feature type="transmembrane region" description="Helical" evidence="8">
    <location>
        <begin position="495"/>
        <end position="517"/>
    </location>
</feature>
<feature type="transmembrane region" description="Helical" evidence="8">
    <location>
        <begin position="558"/>
        <end position="579"/>
    </location>
</feature>
<feature type="region of interest" description="Disordered" evidence="7">
    <location>
        <begin position="26"/>
        <end position="63"/>
    </location>
</feature>
<evidence type="ECO:0000256" key="2">
    <source>
        <dbReference type="ARBA" id="ARBA00008335"/>
    </source>
</evidence>
<feature type="transmembrane region" description="Helical" evidence="8">
    <location>
        <begin position="471"/>
        <end position="489"/>
    </location>
</feature>
<evidence type="ECO:0000259" key="9">
    <source>
        <dbReference type="PROSITE" id="PS50850"/>
    </source>
</evidence>
<evidence type="ECO:0000313" key="11">
    <source>
        <dbReference type="Proteomes" id="UP000242877"/>
    </source>
</evidence>
<dbReference type="InterPro" id="IPR005828">
    <property type="entry name" value="MFS_sugar_transport-like"/>
</dbReference>
<feature type="transmembrane region" description="Helical" evidence="8">
    <location>
        <begin position="151"/>
        <end position="174"/>
    </location>
</feature>
<dbReference type="AlphaFoldDB" id="A0A167W9T0"/>
<feature type="transmembrane region" description="Helical" evidence="8">
    <location>
        <begin position="181"/>
        <end position="197"/>
    </location>
</feature>
<dbReference type="CDD" id="cd17316">
    <property type="entry name" value="MFS_SV2_like"/>
    <property type="match status" value="1"/>
</dbReference>
<feature type="transmembrane region" description="Helical" evidence="8">
    <location>
        <begin position="112"/>
        <end position="131"/>
    </location>
</feature>
<proteinExistence type="inferred from homology"/>
<feature type="transmembrane region" description="Helical" evidence="8">
    <location>
        <begin position="294"/>
        <end position="317"/>
    </location>
</feature>
<evidence type="ECO:0000256" key="8">
    <source>
        <dbReference type="SAM" id="Phobius"/>
    </source>
</evidence>
<keyword evidence="3" id="KW-0813">Transport</keyword>
<dbReference type="VEuPathDB" id="FungiDB:AAP_04894"/>
<evidence type="ECO:0000313" key="10">
    <source>
        <dbReference type="EMBL" id="KZZ88571.1"/>
    </source>
</evidence>
<dbReference type="FunFam" id="1.20.1250.20:FF:000171">
    <property type="entry name" value="MFS general substrate transporter"/>
    <property type="match status" value="1"/>
</dbReference>
<dbReference type="Pfam" id="PF00083">
    <property type="entry name" value="Sugar_tr"/>
    <property type="match status" value="1"/>
</dbReference>
<name>A0A167W9T0_9EURO</name>
<comment type="caution">
    <text evidence="10">The sequence shown here is derived from an EMBL/GenBank/DDBJ whole genome shotgun (WGS) entry which is preliminary data.</text>
</comment>
<comment type="similarity">
    <text evidence="2">Belongs to the major facilitator superfamily.</text>
</comment>
<feature type="transmembrane region" description="Helical" evidence="8">
    <location>
        <begin position="444"/>
        <end position="464"/>
    </location>
</feature>
<dbReference type="EMBL" id="AZGZ01000025">
    <property type="protein sequence ID" value="KZZ88571.1"/>
    <property type="molecule type" value="Genomic_DNA"/>
</dbReference>
<keyword evidence="11" id="KW-1185">Reference proteome</keyword>
<evidence type="ECO:0000256" key="5">
    <source>
        <dbReference type="ARBA" id="ARBA00022989"/>
    </source>
</evidence>
<dbReference type="GO" id="GO:0016020">
    <property type="term" value="C:membrane"/>
    <property type="evidence" value="ECO:0007669"/>
    <property type="project" value="UniProtKB-SubCell"/>
</dbReference>
<organism evidence="10 11">
    <name type="scientific">Ascosphaera apis ARSEF 7405</name>
    <dbReference type="NCBI Taxonomy" id="392613"/>
    <lineage>
        <taxon>Eukaryota</taxon>
        <taxon>Fungi</taxon>
        <taxon>Dikarya</taxon>
        <taxon>Ascomycota</taxon>
        <taxon>Pezizomycotina</taxon>
        <taxon>Eurotiomycetes</taxon>
        <taxon>Eurotiomycetidae</taxon>
        <taxon>Onygenales</taxon>
        <taxon>Ascosphaeraceae</taxon>
        <taxon>Ascosphaera</taxon>
    </lineage>
</organism>
<comment type="subcellular location">
    <subcellularLocation>
        <location evidence="1">Membrane</location>
        <topology evidence="1">Multi-pass membrane protein</topology>
    </subcellularLocation>
</comment>
<accession>A0A167W9T0</accession>
<evidence type="ECO:0000256" key="1">
    <source>
        <dbReference type="ARBA" id="ARBA00004141"/>
    </source>
</evidence>